<comment type="caution">
    <text evidence="2">The sequence shown here is derived from an EMBL/GenBank/DDBJ whole genome shotgun (WGS) entry which is preliminary data.</text>
</comment>
<evidence type="ECO:0000313" key="3">
    <source>
        <dbReference type="Proteomes" id="UP000245133"/>
    </source>
</evidence>
<dbReference type="AlphaFoldDB" id="A0A2P2DYG2"/>
<feature type="region of interest" description="Disordered" evidence="1">
    <location>
        <begin position="202"/>
        <end position="221"/>
    </location>
</feature>
<dbReference type="Proteomes" id="UP000245133">
    <property type="component" value="Unassembled WGS sequence"/>
</dbReference>
<evidence type="ECO:0000256" key="1">
    <source>
        <dbReference type="SAM" id="MobiDB-lite"/>
    </source>
</evidence>
<sequence length="291" mass="33324">MRRIFLFLLLGLIQCQTVNVLRDPYVYHGKESGNLYQSYAGKFRCFIPVDWRRAVVNESKYGISFYDEDIGLFKVQAIPLQKTYFENQKLVGNEQNLVPFVKDILVRSIGKQKKNYQIKSEMYSPDVEDGAFFFVLELPKDIDIKENTFALLALQKDGFIYLITRDISSQADESPLESKVLDFYSRLEFFPPSVQSVLNQSNDLKNEDAEEEEGLGLGLSGGSSGSASFDLSGIIQILQRNLNIPSSRFDIKPGRFKMNSGISSNRFKTPNRVHVKPGRFKNSFRPSRWRP</sequence>
<organism evidence="2 3">
    <name type="scientific">Leptospira ryugenii</name>
    <dbReference type="NCBI Taxonomy" id="1917863"/>
    <lineage>
        <taxon>Bacteria</taxon>
        <taxon>Pseudomonadati</taxon>
        <taxon>Spirochaetota</taxon>
        <taxon>Spirochaetia</taxon>
        <taxon>Leptospirales</taxon>
        <taxon>Leptospiraceae</taxon>
        <taxon>Leptospira</taxon>
    </lineage>
</organism>
<dbReference type="EMBL" id="BFBB01000003">
    <property type="protein sequence ID" value="GBF49652.1"/>
    <property type="molecule type" value="Genomic_DNA"/>
</dbReference>
<dbReference type="OrthoDB" id="341867at2"/>
<protein>
    <submittedName>
        <fullName evidence="2">Uncharacterized protein</fullName>
    </submittedName>
</protein>
<proteinExistence type="predicted"/>
<keyword evidence="3" id="KW-1185">Reference proteome</keyword>
<name>A0A2P2DYG2_9LEPT</name>
<evidence type="ECO:0000313" key="2">
    <source>
        <dbReference type="EMBL" id="GBF49652.1"/>
    </source>
</evidence>
<gene>
    <name evidence="2" type="ORF">LPTSP4_11680</name>
</gene>
<dbReference type="RefSeq" id="WP_108974715.1">
    <property type="nucleotide sequence ID" value="NZ_BFBB01000003.1"/>
</dbReference>
<reference evidence="2 3" key="1">
    <citation type="submission" date="2018-02" db="EMBL/GenBank/DDBJ databases">
        <title>Novel Leptospira species isolated from soil and water in Japan.</title>
        <authorList>
            <person name="Nakao R."/>
            <person name="Masuzawa T."/>
        </authorList>
    </citation>
    <scope>NUCLEOTIDE SEQUENCE [LARGE SCALE GENOMIC DNA]</scope>
    <source>
        <strain evidence="2 3">YH101</strain>
    </source>
</reference>
<accession>A0A2P2DYG2</accession>